<dbReference type="AlphaFoldDB" id="A0A176WDF7"/>
<proteinExistence type="predicted"/>
<feature type="coiled-coil region" evidence="1">
    <location>
        <begin position="6"/>
        <end position="54"/>
    </location>
</feature>
<feature type="region of interest" description="Disordered" evidence="2">
    <location>
        <begin position="268"/>
        <end position="288"/>
    </location>
</feature>
<gene>
    <name evidence="3" type="ORF">AXG93_1928s1020</name>
</gene>
<evidence type="ECO:0000256" key="2">
    <source>
        <dbReference type="SAM" id="MobiDB-lite"/>
    </source>
</evidence>
<evidence type="ECO:0000313" key="4">
    <source>
        <dbReference type="Proteomes" id="UP000077202"/>
    </source>
</evidence>
<sequence length="288" mass="33107">MARERAATLSTKCAEAKAALKEREAQLREKEIECEVLQWNLEKESGRCAELEETCGGLCKSNENGQKMTADLLTRLEKCREAYDEAVKCSERLITIAEKREKKHVKELAKVEARRAEEVRSPKNFGGRLQRQRRRKKIFVARLRRLRLGKADMRSQKSRRRMEKAEEAYRHLQDETIDEAKLRVEKCLQGFAMWELQTMKWLKLDSLEQRLMSIKASRFVGQKQIVEIVKTFSEGLNEARENVEVEIANVLRRLGAESSLDDAVTVTSDGTASETNSPQAVEIPELPL</sequence>
<organism evidence="3 4">
    <name type="scientific">Marchantia polymorpha subsp. ruderalis</name>
    <dbReference type="NCBI Taxonomy" id="1480154"/>
    <lineage>
        <taxon>Eukaryota</taxon>
        <taxon>Viridiplantae</taxon>
        <taxon>Streptophyta</taxon>
        <taxon>Embryophyta</taxon>
        <taxon>Marchantiophyta</taxon>
        <taxon>Marchantiopsida</taxon>
        <taxon>Marchantiidae</taxon>
        <taxon>Marchantiales</taxon>
        <taxon>Marchantiaceae</taxon>
        <taxon>Marchantia</taxon>
    </lineage>
</organism>
<protein>
    <submittedName>
        <fullName evidence="3">Uncharacterized protein</fullName>
    </submittedName>
</protein>
<comment type="caution">
    <text evidence="3">The sequence shown here is derived from an EMBL/GenBank/DDBJ whole genome shotgun (WGS) entry which is preliminary data.</text>
</comment>
<feature type="compositionally biased region" description="Polar residues" evidence="2">
    <location>
        <begin position="268"/>
        <end position="279"/>
    </location>
</feature>
<evidence type="ECO:0000313" key="3">
    <source>
        <dbReference type="EMBL" id="OAE31109.1"/>
    </source>
</evidence>
<evidence type="ECO:0000256" key="1">
    <source>
        <dbReference type="SAM" id="Coils"/>
    </source>
</evidence>
<reference evidence="3" key="1">
    <citation type="submission" date="2016-03" db="EMBL/GenBank/DDBJ databases">
        <title>Mechanisms controlling the formation of the plant cell surface in tip-growing cells are functionally conserved among land plants.</title>
        <authorList>
            <person name="Honkanen S."/>
            <person name="Jones V.A."/>
            <person name="Morieri G."/>
            <person name="Champion C."/>
            <person name="Hetherington A.J."/>
            <person name="Kelly S."/>
            <person name="Saint-Marcoux D."/>
            <person name="Proust H."/>
            <person name="Prescott H."/>
            <person name="Dolan L."/>
        </authorList>
    </citation>
    <scope>NUCLEOTIDE SEQUENCE [LARGE SCALE GENOMIC DNA]</scope>
    <source>
        <tissue evidence="3">Whole gametophyte</tissue>
    </source>
</reference>
<keyword evidence="1" id="KW-0175">Coiled coil</keyword>
<accession>A0A176WDF7</accession>
<name>A0A176WDF7_MARPO</name>
<dbReference type="EMBL" id="LVLJ01001176">
    <property type="protein sequence ID" value="OAE31109.1"/>
    <property type="molecule type" value="Genomic_DNA"/>
</dbReference>
<keyword evidence="4" id="KW-1185">Reference proteome</keyword>
<dbReference type="Proteomes" id="UP000077202">
    <property type="component" value="Unassembled WGS sequence"/>
</dbReference>